<dbReference type="PANTHER" id="PTHR22953:SF153">
    <property type="entry name" value="PURPLE ACID PHOSPHATASE"/>
    <property type="match status" value="1"/>
</dbReference>
<dbReference type="SUPFAM" id="SSF56300">
    <property type="entry name" value="Metallo-dependent phosphatases"/>
    <property type="match status" value="1"/>
</dbReference>
<keyword evidence="2" id="KW-1133">Transmembrane helix</keyword>
<dbReference type="PANTHER" id="PTHR22953">
    <property type="entry name" value="ACID PHOSPHATASE RELATED"/>
    <property type="match status" value="1"/>
</dbReference>
<dbReference type="EMBL" id="CAJHIS010000041">
    <property type="protein sequence ID" value="CAD6494982.1"/>
    <property type="molecule type" value="Genomic_DNA"/>
</dbReference>
<evidence type="ECO:0000256" key="1">
    <source>
        <dbReference type="ARBA" id="ARBA00022729"/>
    </source>
</evidence>
<reference evidence="5" key="1">
    <citation type="submission" date="2020-10" db="EMBL/GenBank/DDBJ databases">
        <authorList>
            <person name="Hahn C.J."/>
            <person name="Laso-Perez R."/>
            <person name="Vulcano F."/>
            <person name="Vaziourakis K.-M."/>
            <person name="Stokke R."/>
            <person name="Steen I.H."/>
            <person name="Teske A."/>
            <person name="Boetius A."/>
            <person name="Liebeke M."/>
            <person name="Amann R."/>
            <person name="Knittel K."/>
        </authorList>
    </citation>
    <scope>NUCLEOTIDE SEQUENCE</scope>
    <source>
        <strain evidence="5">Gfbio:e3339647-f889-4370-9287-4fb5cb688e4c:AG392D22_GoMArc1</strain>
    </source>
</reference>
<evidence type="ECO:0000259" key="3">
    <source>
        <dbReference type="Pfam" id="PF00149"/>
    </source>
</evidence>
<dbReference type="GO" id="GO:0046872">
    <property type="term" value="F:metal ion binding"/>
    <property type="evidence" value="ECO:0007669"/>
    <property type="project" value="InterPro"/>
</dbReference>
<dbReference type="PROSITE" id="PS51257">
    <property type="entry name" value="PROKAR_LIPOPROTEIN"/>
    <property type="match status" value="1"/>
</dbReference>
<comment type="caution">
    <text evidence="5">The sequence shown here is derived from an EMBL/GenBank/DDBJ whole genome shotgun (WGS) entry which is preliminary data.</text>
</comment>
<dbReference type="InterPro" id="IPR015914">
    <property type="entry name" value="PAPs_N"/>
</dbReference>
<sequence length="612" mass="69728">MKRELIVGMLLVLLLACTTVQAQAATTEVHVVKYDSDGTTILNETNVTYQWMEKNLKVHGDGVTHYYFQGPTFDPDNLWDPCETINIKDKGAVKGTNVMDLCDLVGGMLPGDEVEIKASDGFSRRFAWDDVYSYSYQPEQGPMVLTWYHADDGYVPDYYGGMQLVFFADDNMFGNWDMHEYMDEKYWNYYKPDLPSSSGLSIKQVDEITIYSIEPLPQTVSAQSSVILWGPYITNTDTNSTTINWKSEDATLGTVRYATEEYYAENGEYDHAINDNENKQLHHLVVRDLTPNTVYHYQLTVGSDYAGDCTFRTYGDCSFTFIVYGDTREQTGLFTQMERHKLVSDRIAEEENISFVIHTGDFVCYGNDLDEWNDFFDAGRTMLANTTIYPVPGNHEDNHSNYYDAFRMSGWYSFDCGNAHFGILDSNDWAAPHTTEQTAWLQGDIESDATWKFVSFHHPIYSSDERHRGGWKNDAWEDILINNSVDAVFNGHVHVYERYEENGIQYVVLGCGGAPLYSLAEEKIAGYQNSFEHALGYARITIEGDKATMDVIKVADISEDNKAVTHIYPPDTVFETVTFNKKQSPANSTIFLMVILFTASVIIRMNKKKEKK</sequence>
<name>A0A811TEU8_9EURY</name>
<keyword evidence="2" id="KW-0472">Membrane</keyword>
<dbReference type="Pfam" id="PF16656">
    <property type="entry name" value="Pur_ac_phosph_N"/>
    <property type="match status" value="1"/>
</dbReference>
<evidence type="ECO:0000313" key="5">
    <source>
        <dbReference type="EMBL" id="CAD6494982.1"/>
    </source>
</evidence>
<gene>
    <name evidence="5" type="ORF">EMLJLAPB_01067</name>
</gene>
<dbReference type="InterPro" id="IPR039331">
    <property type="entry name" value="PAPs-like"/>
</dbReference>
<dbReference type="Gene3D" id="3.60.21.10">
    <property type="match status" value="1"/>
</dbReference>
<evidence type="ECO:0000256" key="2">
    <source>
        <dbReference type="SAM" id="Phobius"/>
    </source>
</evidence>
<dbReference type="InterPro" id="IPR008963">
    <property type="entry name" value="Purple_acid_Pase-like_N"/>
</dbReference>
<evidence type="ECO:0000259" key="4">
    <source>
        <dbReference type="Pfam" id="PF16656"/>
    </source>
</evidence>
<proteinExistence type="predicted"/>
<dbReference type="GO" id="GO:0003993">
    <property type="term" value="F:acid phosphatase activity"/>
    <property type="evidence" value="ECO:0007669"/>
    <property type="project" value="InterPro"/>
</dbReference>
<keyword evidence="2" id="KW-0812">Transmembrane</keyword>
<dbReference type="InterPro" id="IPR029052">
    <property type="entry name" value="Metallo-depent_PP-like"/>
</dbReference>
<dbReference type="AlphaFoldDB" id="A0A811TEU8"/>
<dbReference type="Gene3D" id="2.60.40.380">
    <property type="entry name" value="Purple acid phosphatase-like, N-terminal"/>
    <property type="match status" value="1"/>
</dbReference>
<feature type="domain" description="Purple acid phosphatase N-terminal" evidence="4">
    <location>
        <begin position="234"/>
        <end position="306"/>
    </location>
</feature>
<dbReference type="Pfam" id="PF00149">
    <property type="entry name" value="Metallophos"/>
    <property type="match status" value="1"/>
</dbReference>
<organism evidence="5 6">
    <name type="scientific">Candidatus Argoarchaeum ethanivorans</name>
    <dbReference type="NCBI Taxonomy" id="2608793"/>
    <lineage>
        <taxon>Archaea</taxon>
        <taxon>Methanobacteriati</taxon>
        <taxon>Methanobacteriota</taxon>
        <taxon>Stenosarchaea group</taxon>
        <taxon>Methanomicrobia</taxon>
        <taxon>Methanosarcinales</taxon>
        <taxon>Methanosarcinales incertae sedis</taxon>
        <taxon>GOM Arc I cluster</taxon>
        <taxon>Candidatus Argoarchaeum</taxon>
    </lineage>
</organism>
<keyword evidence="1" id="KW-0732">Signal</keyword>
<dbReference type="SUPFAM" id="SSF49363">
    <property type="entry name" value="Purple acid phosphatase, N-terminal domain"/>
    <property type="match status" value="1"/>
</dbReference>
<dbReference type="Proteomes" id="UP000634805">
    <property type="component" value="Unassembled WGS sequence"/>
</dbReference>
<protein>
    <submittedName>
        <fullName evidence="5">Calcineurin-like phosphoesterase</fullName>
    </submittedName>
</protein>
<dbReference type="InterPro" id="IPR004843">
    <property type="entry name" value="Calcineurin-like_PHP"/>
</dbReference>
<feature type="domain" description="Calcineurin-like phosphoesterase" evidence="3">
    <location>
        <begin position="321"/>
        <end position="496"/>
    </location>
</feature>
<evidence type="ECO:0000313" key="6">
    <source>
        <dbReference type="Proteomes" id="UP000634805"/>
    </source>
</evidence>
<feature type="transmembrane region" description="Helical" evidence="2">
    <location>
        <begin position="586"/>
        <end position="603"/>
    </location>
</feature>
<accession>A0A811TEU8</accession>